<evidence type="ECO:0000259" key="2">
    <source>
        <dbReference type="Pfam" id="PF13568"/>
    </source>
</evidence>
<name>A0A1H5UME7_9FLAO</name>
<dbReference type="InterPro" id="IPR025665">
    <property type="entry name" value="Beta-barrel_OMP_2"/>
</dbReference>
<dbReference type="EMBL" id="FNUS01000001">
    <property type="protein sequence ID" value="SEF76180.1"/>
    <property type="molecule type" value="Genomic_DNA"/>
</dbReference>
<feature type="signal peptide" evidence="1">
    <location>
        <begin position="1"/>
        <end position="18"/>
    </location>
</feature>
<organism evidence="3 4">
    <name type="scientific">Halpernia humi</name>
    <dbReference type="NCBI Taxonomy" id="493375"/>
    <lineage>
        <taxon>Bacteria</taxon>
        <taxon>Pseudomonadati</taxon>
        <taxon>Bacteroidota</taxon>
        <taxon>Flavobacteriia</taxon>
        <taxon>Flavobacteriales</taxon>
        <taxon>Weeksellaceae</taxon>
        <taxon>Chryseobacterium group</taxon>
        <taxon>Halpernia</taxon>
    </lineage>
</organism>
<dbReference type="OrthoDB" id="1431594at2"/>
<keyword evidence="4" id="KW-1185">Reference proteome</keyword>
<evidence type="ECO:0000256" key="1">
    <source>
        <dbReference type="SAM" id="SignalP"/>
    </source>
</evidence>
<accession>A0A1H5UME7</accession>
<evidence type="ECO:0000313" key="4">
    <source>
        <dbReference type="Proteomes" id="UP000236738"/>
    </source>
</evidence>
<dbReference type="Pfam" id="PF13568">
    <property type="entry name" value="OMP_b-brl_2"/>
    <property type="match status" value="1"/>
</dbReference>
<keyword evidence="1" id="KW-0732">Signal</keyword>
<reference evidence="4" key="1">
    <citation type="submission" date="2016-10" db="EMBL/GenBank/DDBJ databases">
        <authorList>
            <person name="Varghese N."/>
            <person name="Submissions S."/>
        </authorList>
    </citation>
    <scope>NUCLEOTIDE SEQUENCE [LARGE SCALE GENOMIC DNA]</scope>
    <source>
        <strain evidence="4">DSM 21580</strain>
    </source>
</reference>
<sequence>MKKIFSLAILTLSSLAFAQVKLAVKANAIFPTSSSSWKDVSGTITDAYNKQGKNMTGFNIGLSAKINLPTSLFVMPEIYYTTFKNEFTDPNTNVALEAKYNRVDVPVLLGYKVLGDTFGLFIGPVASYNLSKDNQYKDFQENATKEFTVGYQFGAQVQISKLILNARYEGAFSQDQRKYVSSAVGSNTEVRYDNRPSFVSIGLGYQF</sequence>
<proteinExistence type="predicted"/>
<feature type="chain" id="PRO_5009286317" evidence="1">
    <location>
        <begin position="19"/>
        <end position="207"/>
    </location>
</feature>
<evidence type="ECO:0000313" key="3">
    <source>
        <dbReference type="EMBL" id="SEF76180.1"/>
    </source>
</evidence>
<dbReference type="RefSeq" id="WP_103912827.1">
    <property type="nucleotide sequence ID" value="NZ_FNUS01000001.1"/>
</dbReference>
<gene>
    <name evidence="3" type="ORF">SAMN05421847_0845</name>
</gene>
<protein>
    <submittedName>
        <fullName evidence="3">Outer membrane protein beta-barrel domain-containing protein</fullName>
    </submittedName>
</protein>
<dbReference type="Proteomes" id="UP000236738">
    <property type="component" value="Unassembled WGS sequence"/>
</dbReference>
<dbReference type="AlphaFoldDB" id="A0A1H5UME7"/>
<feature type="domain" description="Outer membrane protein beta-barrel" evidence="2">
    <location>
        <begin position="48"/>
        <end position="173"/>
    </location>
</feature>